<sequence>MESPSEKARRLNLPTNQESILLSLLRDASRGLDISEAAGSVARYTLRKDSASVLSLAIDALRASPTHAEWRLVADVIQDVLADETTGEDVVHVVLSKVGRLPFVVAKVLVAATAQDIARWGQSAKLEAVRVAAVEAAAALCLRERPLTEVPDLSSPTSVTLLVPEAETAAALPKLIRRGLEGLIEFLLRTMVDSTPLVASRAFSLVADFSSGADPPKGFPNLYAKESLAKVLNARLTASVLRIHRNLEALTEEQQNEASQSFAKTAALILGSSTERIDNDDAAKAQQWALTWVDNSLLSQATNGSPKLKTSSSRRLLFVASHVNAQLHSESRMRWGVAALGAMLKALHENVDAASMTGAAIVLEFCVGLEKVCSWGSIPSKFLLSCCSELVEHCTRLERQKDRLYGFSLVSRLVLTHDLAAGTAGIAGATTALLSSSSVSTIMDAGKMDPGVPSEWVCCVSHACLHAGERIADERDIRIRNSLGDVWGYALGKVVLRLAPALSWAQQTSSIFAGQMLLKLFEALGHLNAVLLREKGQSLEDYERAQEILVRQSLSQENPVLRSALITTVTHFWLESGLKAEANAGHTIRAIWEHLQGSYQDEVRAKKQTASGELWSQDFFTSMSKSTFPVDTVAVGVSSAVELARRIPRSSEKIRSMLVKYMKRILQSPMCTAQEEDIVHSAMKAVEMFFDQHFPKYVPPRTLAGMNPVSPFQDHLAWLRFAKESCIFATSRIENPNDEKEALKMEESILRRSESVRDSALARKADHQVLSGSSDPFSIIASHALLSESSSILLQVRVTNRSRFDARNGHLQFQCSDGIFPLPGSRLRRPFSSIPSGESLSFGQSFLVRASRSGVGRVLITITLPRGESVVELHALPFVIPSSDILLLEPPPRSSGMNVFRRRWDLAKYRSKLLVQLQEDQSLDLLVDVLERKSQLRQVGRMRAHSHLATMTADSATGNYANVAVYAAEAADREGRGPCVSHIVIRTGSSSYNNAISSECEQWLRSANFRIVNDYEVVSGEVPGCQPHDAFFIRARSSHGTFHRRWRMAQRTRLAF</sequence>
<organism evidence="1">
    <name type="scientific">Compsopogon caeruleus</name>
    <dbReference type="NCBI Taxonomy" id="31354"/>
    <lineage>
        <taxon>Eukaryota</taxon>
        <taxon>Rhodophyta</taxon>
        <taxon>Compsopogonophyceae</taxon>
        <taxon>Compsopogonales</taxon>
        <taxon>Compsopogonaceae</taxon>
        <taxon>Compsopogon</taxon>
    </lineage>
</organism>
<reference evidence="1" key="1">
    <citation type="submission" date="2021-01" db="EMBL/GenBank/DDBJ databases">
        <authorList>
            <person name="Corre E."/>
            <person name="Pelletier E."/>
            <person name="Niang G."/>
            <person name="Scheremetjew M."/>
            <person name="Finn R."/>
            <person name="Kale V."/>
            <person name="Holt S."/>
            <person name="Cochrane G."/>
            <person name="Meng A."/>
            <person name="Brown T."/>
            <person name="Cohen L."/>
        </authorList>
    </citation>
    <scope>NUCLEOTIDE SEQUENCE</scope>
    <source>
        <strain evidence="1">SAG 36.94</strain>
    </source>
</reference>
<proteinExistence type="predicted"/>
<dbReference type="EMBL" id="HBGH01007073">
    <property type="protein sequence ID" value="CAD9231677.1"/>
    <property type="molecule type" value="Transcribed_RNA"/>
</dbReference>
<evidence type="ECO:0000313" key="2">
    <source>
        <dbReference type="EMBL" id="CAD9231677.1"/>
    </source>
</evidence>
<protein>
    <submittedName>
        <fullName evidence="1">Uncharacterized protein</fullName>
    </submittedName>
</protein>
<dbReference type="AlphaFoldDB" id="A0A6T6BHP2"/>
<evidence type="ECO:0000313" key="1">
    <source>
        <dbReference type="EMBL" id="CAD9231676.1"/>
    </source>
</evidence>
<gene>
    <name evidence="1" type="ORF">CCAE0312_LOCUS3754</name>
    <name evidence="2" type="ORF">CCAE0312_LOCUS3755</name>
</gene>
<name>A0A6T6BHP2_9RHOD</name>
<dbReference type="EMBL" id="HBGH01007072">
    <property type="protein sequence ID" value="CAD9231676.1"/>
    <property type="molecule type" value="Transcribed_RNA"/>
</dbReference>
<accession>A0A6T6BHP2</accession>